<feature type="transmembrane region" description="Helical" evidence="2">
    <location>
        <begin position="20"/>
        <end position="42"/>
    </location>
</feature>
<organism evidence="3 4">
    <name type="scientific">Kineococcus glutinatus</name>
    <dbReference type="NCBI Taxonomy" id="1070872"/>
    <lineage>
        <taxon>Bacteria</taxon>
        <taxon>Bacillati</taxon>
        <taxon>Actinomycetota</taxon>
        <taxon>Actinomycetes</taxon>
        <taxon>Kineosporiales</taxon>
        <taxon>Kineosporiaceae</taxon>
        <taxon>Kineococcus</taxon>
    </lineage>
</organism>
<evidence type="ECO:0000313" key="4">
    <source>
        <dbReference type="Proteomes" id="UP001501195"/>
    </source>
</evidence>
<evidence type="ECO:0008006" key="5">
    <source>
        <dbReference type="Google" id="ProtNLM"/>
    </source>
</evidence>
<sequence length="217" mass="23009">MRRTSTRPDRTDGGFSLVELLVAMGIFTLVLGIFMSGVLVMYRDVNRSQAVATTSDALRKTFTTMDRQVRYAEGVNHAGLVNGSYYVEFRTPSGGGNPAQCYQWRYAVSAGTLSYRTWTATATAGTTWTPVAAGLRTDLTESPFTMLKAVSTGTSGDVSYTKQRLAVAIAGARGGGSEQMTTTFVASNSSIDAPGNKDVNVPGVSDSPVCTPGTTRS</sequence>
<keyword evidence="2" id="KW-1133">Transmembrane helix</keyword>
<reference evidence="4" key="1">
    <citation type="journal article" date="2019" name="Int. J. Syst. Evol. Microbiol.">
        <title>The Global Catalogue of Microorganisms (GCM) 10K type strain sequencing project: providing services to taxonomists for standard genome sequencing and annotation.</title>
        <authorList>
            <consortium name="The Broad Institute Genomics Platform"/>
            <consortium name="The Broad Institute Genome Sequencing Center for Infectious Disease"/>
            <person name="Wu L."/>
            <person name="Ma J."/>
        </authorList>
    </citation>
    <scope>NUCLEOTIDE SEQUENCE [LARGE SCALE GENOMIC DNA]</scope>
    <source>
        <strain evidence="4">JCM 18126</strain>
    </source>
</reference>
<protein>
    <recommendedName>
        <fullName evidence="5">Prepilin-type N-terminal cleavage/methylation domain-containing protein</fullName>
    </recommendedName>
</protein>
<name>A0ABP9HCT7_9ACTN</name>
<dbReference type="Proteomes" id="UP001501195">
    <property type="component" value="Unassembled WGS sequence"/>
</dbReference>
<dbReference type="EMBL" id="BAABIL010000091">
    <property type="protein sequence ID" value="GAA4967485.1"/>
    <property type="molecule type" value="Genomic_DNA"/>
</dbReference>
<keyword evidence="2" id="KW-0812">Transmembrane</keyword>
<dbReference type="NCBIfam" id="TIGR02532">
    <property type="entry name" value="IV_pilin_GFxxxE"/>
    <property type="match status" value="1"/>
</dbReference>
<feature type="region of interest" description="Disordered" evidence="1">
    <location>
        <begin position="188"/>
        <end position="217"/>
    </location>
</feature>
<dbReference type="Pfam" id="PF07963">
    <property type="entry name" value="N_methyl"/>
    <property type="match status" value="1"/>
</dbReference>
<keyword evidence="2" id="KW-0472">Membrane</keyword>
<accession>A0ABP9HCT7</accession>
<comment type="caution">
    <text evidence="3">The sequence shown here is derived from an EMBL/GenBank/DDBJ whole genome shotgun (WGS) entry which is preliminary data.</text>
</comment>
<gene>
    <name evidence="3" type="ORF">GCM10023225_07590</name>
</gene>
<evidence type="ECO:0000313" key="3">
    <source>
        <dbReference type="EMBL" id="GAA4967485.1"/>
    </source>
</evidence>
<keyword evidence="4" id="KW-1185">Reference proteome</keyword>
<evidence type="ECO:0000256" key="1">
    <source>
        <dbReference type="SAM" id="MobiDB-lite"/>
    </source>
</evidence>
<proteinExistence type="predicted"/>
<dbReference type="InterPro" id="IPR012902">
    <property type="entry name" value="N_methyl_site"/>
</dbReference>
<dbReference type="RefSeq" id="WP_345711020.1">
    <property type="nucleotide sequence ID" value="NZ_BAABIL010000091.1"/>
</dbReference>
<evidence type="ECO:0000256" key="2">
    <source>
        <dbReference type="SAM" id="Phobius"/>
    </source>
</evidence>